<protein>
    <submittedName>
        <fullName evidence="2">Antibiotic biosynthesis monooxygenase</fullName>
    </submittedName>
</protein>
<dbReference type="InterPro" id="IPR007138">
    <property type="entry name" value="ABM_dom"/>
</dbReference>
<dbReference type="Pfam" id="PF03992">
    <property type="entry name" value="ABM"/>
    <property type="match status" value="1"/>
</dbReference>
<dbReference type="Proteomes" id="UP000429484">
    <property type="component" value="Unassembled WGS sequence"/>
</dbReference>
<feature type="domain" description="ABM" evidence="1">
    <location>
        <begin position="31"/>
        <end position="120"/>
    </location>
</feature>
<dbReference type="SUPFAM" id="SSF54909">
    <property type="entry name" value="Dimeric alpha+beta barrel"/>
    <property type="match status" value="1"/>
</dbReference>
<sequence>MGLKRLLIIAASIIAPLPVQQVVAQEAKGPVIRIAELEIDPAQMAAYSAAVKEEMEESMRVEPGVLALYAVSIKGQPHHLRFFEMYADQAAYESHRESPHFRKYVETTKDMITSRKLLETDNFQLSAKLR</sequence>
<reference evidence="2 3" key="1">
    <citation type="journal article" date="2013" name="Genome Biol.">
        <title>Comparative genomics of the core and accessory genomes of 48 Sinorhizobium strains comprising five genospecies.</title>
        <authorList>
            <person name="Sugawara M."/>
            <person name="Epstein B."/>
            <person name="Badgley B.D."/>
            <person name="Unno T."/>
            <person name="Xu L."/>
            <person name="Reese J."/>
            <person name="Gyaneshwar P."/>
            <person name="Denny R."/>
            <person name="Mudge J."/>
            <person name="Bharti A.K."/>
            <person name="Farmer A.D."/>
            <person name="May G.D."/>
            <person name="Woodward J.E."/>
            <person name="Medigue C."/>
            <person name="Vallenet D."/>
            <person name="Lajus A."/>
            <person name="Rouy Z."/>
            <person name="Martinez-Vaz B."/>
            <person name="Tiffin P."/>
            <person name="Young N.D."/>
            <person name="Sadowsky M.J."/>
        </authorList>
    </citation>
    <scope>NUCLEOTIDE SEQUENCE [LARGE SCALE GENOMIC DNA]</scope>
    <source>
        <strain evidence="2 3">N6B1</strain>
    </source>
</reference>
<keyword evidence="2" id="KW-0503">Monooxygenase</keyword>
<dbReference type="AlphaFoldDB" id="A0AAW9TFT9"/>
<dbReference type="GO" id="GO:0004497">
    <property type="term" value="F:monooxygenase activity"/>
    <property type="evidence" value="ECO:0007669"/>
    <property type="project" value="UniProtKB-KW"/>
</dbReference>
<evidence type="ECO:0000313" key="3">
    <source>
        <dbReference type="Proteomes" id="UP000429484"/>
    </source>
</evidence>
<keyword evidence="2" id="KW-0560">Oxidoreductase</keyword>
<dbReference type="InterPro" id="IPR011008">
    <property type="entry name" value="Dimeric_a/b-barrel"/>
</dbReference>
<dbReference type="PROSITE" id="PS51725">
    <property type="entry name" value="ABM"/>
    <property type="match status" value="1"/>
</dbReference>
<name>A0AAW9TFT9_RHIML</name>
<evidence type="ECO:0000259" key="1">
    <source>
        <dbReference type="PROSITE" id="PS51725"/>
    </source>
</evidence>
<dbReference type="RefSeq" id="WP_013845060.1">
    <property type="nucleotide sequence ID" value="NZ_BJNJ01000113.1"/>
</dbReference>
<proteinExistence type="predicted"/>
<dbReference type="InterPro" id="IPR050744">
    <property type="entry name" value="AI-2_Isomerase_LsrG"/>
</dbReference>
<comment type="caution">
    <text evidence="2">The sequence shown here is derived from an EMBL/GenBank/DDBJ whole genome shotgun (WGS) entry which is preliminary data.</text>
</comment>
<gene>
    <name evidence="2" type="ORF">GHK53_04785</name>
</gene>
<organism evidence="2 3">
    <name type="scientific">Rhizobium meliloti</name>
    <name type="common">Ensifer meliloti</name>
    <name type="synonym">Sinorhizobium meliloti</name>
    <dbReference type="NCBI Taxonomy" id="382"/>
    <lineage>
        <taxon>Bacteria</taxon>
        <taxon>Pseudomonadati</taxon>
        <taxon>Pseudomonadota</taxon>
        <taxon>Alphaproteobacteria</taxon>
        <taxon>Hyphomicrobiales</taxon>
        <taxon>Rhizobiaceae</taxon>
        <taxon>Sinorhizobium/Ensifer group</taxon>
        <taxon>Sinorhizobium</taxon>
    </lineage>
</organism>
<dbReference type="Gene3D" id="3.30.70.100">
    <property type="match status" value="1"/>
</dbReference>
<evidence type="ECO:0000313" key="2">
    <source>
        <dbReference type="EMBL" id="MQW32166.1"/>
    </source>
</evidence>
<dbReference type="EMBL" id="WISR01000050">
    <property type="protein sequence ID" value="MQW32166.1"/>
    <property type="molecule type" value="Genomic_DNA"/>
</dbReference>
<accession>A0AAW9TFT9</accession>
<dbReference type="PANTHER" id="PTHR33336:SF3">
    <property type="entry name" value="ABM DOMAIN-CONTAINING PROTEIN"/>
    <property type="match status" value="1"/>
</dbReference>
<dbReference type="PANTHER" id="PTHR33336">
    <property type="entry name" value="QUINOL MONOOXYGENASE YGIN-RELATED"/>
    <property type="match status" value="1"/>
</dbReference>